<dbReference type="RefSeq" id="XP_005821592.1">
    <property type="nucleotide sequence ID" value="XM_005821535.1"/>
</dbReference>
<gene>
    <name evidence="2" type="ORF">GUITHDRAFT_155703</name>
</gene>
<dbReference type="AlphaFoldDB" id="L1IEU2"/>
<dbReference type="HOGENOM" id="CLU_1573607_0_0_1"/>
<dbReference type="PaxDb" id="55529-EKX34612"/>
<feature type="region of interest" description="Disordered" evidence="1">
    <location>
        <begin position="41"/>
        <end position="62"/>
    </location>
</feature>
<feature type="region of interest" description="Disordered" evidence="1">
    <location>
        <begin position="148"/>
        <end position="170"/>
    </location>
</feature>
<reference evidence="3" key="3">
    <citation type="submission" date="2015-06" db="UniProtKB">
        <authorList>
            <consortium name="EnsemblProtists"/>
        </authorList>
    </citation>
    <scope>IDENTIFICATION</scope>
</reference>
<dbReference type="KEGG" id="gtt:GUITHDRAFT_155703"/>
<dbReference type="EMBL" id="JH993106">
    <property type="protein sequence ID" value="EKX34612.1"/>
    <property type="molecule type" value="Genomic_DNA"/>
</dbReference>
<feature type="region of interest" description="Disordered" evidence="1">
    <location>
        <begin position="94"/>
        <end position="113"/>
    </location>
</feature>
<organism evidence="2">
    <name type="scientific">Guillardia theta (strain CCMP2712)</name>
    <name type="common">Cryptophyte</name>
    <dbReference type="NCBI Taxonomy" id="905079"/>
    <lineage>
        <taxon>Eukaryota</taxon>
        <taxon>Cryptophyceae</taxon>
        <taxon>Pyrenomonadales</taxon>
        <taxon>Geminigeraceae</taxon>
        <taxon>Guillardia</taxon>
    </lineage>
</organism>
<evidence type="ECO:0000256" key="1">
    <source>
        <dbReference type="SAM" id="MobiDB-lite"/>
    </source>
</evidence>
<proteinExistence type="predicted"/>
<reference evidence="2 4" key="1">
    <citation type="journal article" date="2012" name="Nature">
        <title>Algal genomes reveal evolutionary mosaicism and the fate of nucleomorphs.</title>
        <authorList>
            <consortium name="DOE Joint Genome Institute"/>
            <person name="Curtis B.A."/>
            <person name="Tanifuji G."/>
            <person name="Burki F."/>
            <person name="Gruber A."/>
            <person name="Irimia M."/>
            <person name="Maruyama S."/>
            <person name="Arias M.C."/>
            <person name="Ball S.G."/>
            <person name="Gile G.H."/>
            <person name="Hirakawa Y."/>
            <person name="Hopkins J.F."/>
            <person name="Kuo A."/>
            <person name="Rensing S.A."/>
            <person name="Schmutz J."/>
            <person name="Symeonidi A."/>
            <person name="Elias M."/>
            <person name="Eveleigh R.J."/>
            <person name="Herman E.K."/>
            <person name="Klute M.J."/>
            <person name="Nakayama T."/>
            <person name="Obornik M."/>
            <person name="Reyes-Prieto A."/>
            <person name="Armbrust E.V."/>
            <person name="Aves S.J."/>
            <person name="Beiko R.G."/>
            <person name="Coutinho P."/>
            <person name="Dacks J.B."/>
            <person name="Durnford D.G."/>
            <person name="Fast N.M."/>
            <person name="Green B.R."/>
            <person name="Grisdale C.J."/>
            <person name="Hempel F."/>
            <person name="Henrissat B."/>
            <person name="Hoppner M.P."/>
            <person name="Ishida K."/>
            <person name="Kim E."/>
            <person name="Koreny L."/>
            <person name="Kroth P.G."/>
            <person name="Liu Y."/>
            <person name="Malik S.B."/>
            <person name="Maier U.G."/>
            <person name="McRose D."/>
            <person name="Mock T."/>
            <person name="Neilson J.A."/>
            <person name="Onodera N.T."/>
            <person name="Poole A.M."/>
            <person name="Pritham E.J."/>
            <person name="Richards T.A."/>
            <person name="Rocap G."/>
            <person name="Roy S.W."/>
            <person name="Sarai C."/>
            <person name="Schaack S."/>
            <person name="Shirato S."/>
            <person name="Slamovits C.H."/>
            <person name="Spencer D.F."/>
            <person name="Suzuki S."/>
            <person name="Worden A.Z."/>
            <person name="Zauner S."/>
            <person name="Barry K."/>
            <person name="Bell C."/>
            <person name="Bharti A.K."/>
            <person name="Crow J.A."/>
            <person name="Grimwood J."/>
            <person name="Kramer R."/>
            <person name="Lindquist E."/>
            <person name="Lucas S."/>
            <person name="Salamov A."/>
            <person name="McFadden G.I."/>
            <person name="Lane C.E."/>
            <person name="Keeling P.J."/>
            <person name="Gray M.W."/>
            <person name="Grigoriev I.V."/>
            <person name="Archibald J.M."/>
        </authorList>
    </citation>
    <scope>NUCLEOTIDE SEQUENCE</scope>
    <source>
        <strain evidence="2 4">CCMP2712</strain>
    </source>
</reference>
<evidence type="ECO:0000313" key="2">
    <source>
        <dbReference type="EMBL" id="EKX34612.1"/>
    </source>
</evidence>
<protein>
    <submittedName>
        <fullName evidence="2 3">Uncharacterized protein</fullName>
    </submittedName>
</protein>
<name>L1IEU2_GUITC</name>
<dbReference type="Proteomes" id="UP000011087">
    <property type="component" value="Unassembled WGS sequence"/>
</dbReference>
<evidence type="ECO:0000313" key="4">
    <source>
        <dbReference type="Proteomes" id="UP000011087"/>
    </source>
</evidence>
<keyword evidence="4" id="KW-1185">Reference proteome</keyword>
<dbReference type="GeneID" id="17291312"/>
<sequence length="170" mass="19452">MSDVNELNYASLLQETAAEINNITGKTVSARGTRKEETEYLESLISNPRRSSSNRDDEMDEGEVRKDCLRMYTNLCVRLRLPCMPELKADQRLVSNTPKKSHKSQESLSRAPALRTWDASPARIKAISQALVQTLRMKKEEPVVKTTWRDKFDEEGNPKGIPWWQIGESQ</sequence>
<reference evidence="4" key="2">
    <citation type="submission" date="2012-11" db="EMBL/GenBank/DDBJ databases">
        <authorList>
            <person name="Kuo A."/>
            <person name="Curtis B.A."/>
            <person name="Tanifuji G."/>
            <person name="Burki F."/>
            <person name="Gruber A."/>
            <person name="Irimia M."/>
            <person name="Maruyama S."/>
            <person name="Arias M.C."/>
            <person name="Ball S.G."/>
            <person name="Gile G.H."/>
            <person name="Hirakawa Y."/>
            <person name="Hopkins J.F."/>
            <person name="Rensing S.A."/>
            <person name="Schmutz J."/>
            <person name="Symeonidi A."/>
            <person name="Elias M."/>
            <person name="Eveleigh R.J."/>
            <person name="Herman E.K."/>
            <person name="Klute M.J."/>
            <person name="Nakayama T."/>
            <person name="Obornik M."/>
            <person name="Reyes-Prieto A."/>
            <person name="Armbrust E.V."/>
            <person name="Aves S.J."/>
            <person name="Beiko R.G."/>
            <person name="Coutinho P."/>
            <person name="Dacks J.B."/>
            <person name="Durnford D.G."/>
            <person name="Fast N.M."/>
            <person name="Green B.R."/>
            <person name="Grisdale C."/>
            <person name="Hempe F."/>
            <person name="Henrissat B."/>
            <person name="Hoppner M.P."/>
            <person name="Ishida K.-I."/>
            <person name="Kim E."/>
            <person name="Koreny L."/>
            <person name="Kroth P.G."/>
            <person name="Liu Y."/>
            <person name="Malik S.-B."/>
            <person name="Maier U.G."/>
            <person name="McRose D."/>
            <person name="Mock T."/>
            <person name="Neilson J.A."/>
            <person name="Onodera N.T."/>
            <person name="Poole A.M."/>
            <person name="Pritham E.J."/>
            <person name="Richards T.A."/>
            <person name="Rocap G."/>
            <person name="Roy S.W."/>
            <person name="Sarai C."/>
            <person name="Schaack S."/>
            <person name="Shirato S."/>
            <person name="Slamovits C.H."/>
            <person name="Spencer D.F."/>
            <person name="Suzuki S."/>
            <person name="Worden A.Z."/>
            <person name="Zauner S."/>
            <person name="Barry K."/>
            <person name="Bell C."/>
            <person name="Bharti A.K."/>
            <person name="Crow J.A."/>
            <person name="Grimwood J."/>
            <person name="Kramer R."/>
            <person name="Lindquist E."/>
            <person name="Lucas S."/>
            <person name="Salamov A."/>
            <person name="McFadden G.I."/>
            <person name="Lane C.E."/>
            <person name="Keeling P.J."/>
            <person name="Gray M.W."/>
            <person name="Grigoriev I.V."/>
            <person name="Archibald J.M."/>
        </authorList>
    </citation>
    <scope>NUCLEOTIDE SEQUENCE</scope>
    <source>
        <strain evidence="4">CCMP2712</strain>
    </source>
</reference>
<dbReference type="EnsemblProtists" id="EKX34612">
    <property type="protein sequence ID" value="EKX34612"/>
    <property type="gene ID" value="GUITHDRAFT_155703"/>
</dbReference>
<evidence type="ECO:0000313" key="3">
    <source>
        <dbReference type="EnsemblProtists" id="EKX34612"/>
    </source>
</evidence>
<accession>L1IEU2</accession>
<feature type="compositionally biased region" description="Basic and acidic residues" evidence="1">
    <location>
        <begin position="148"/>
        <end position="157"/>
    </location>
</feature>